<dbReference type="EMBL" id="JAHPRE010000095">
    <property type="protein sequence ID" value="MCU4398460.1"/>
    <property type="molecule type" value="Genomic_DNA"/>
</dbReference>
<comment type="caution">
    <text evidence="1">The sequence shown here is derived from an EMBL/GenBank/DDBJ whole genome shotgun (WGS) entry which is preliminary data.</text>
</comment>
<dbReference type="Proteomes" id="UP001208534">
    <property type="component" value="Unassembled WGS sequence"/>
</dbReference>
<evidence type="ECO:0000313" key="2">
    <source>
        <dbReference type="Proteomes" id="UP001208534"/>
    </source>
</evidence>
<sequence>MKNHQWVQQKISEVNRHLENINVLRLQLTKNLKELESQGEGHLWIDHEFVDPALDTLKGSLAQVQDIENRMLVLKATYQDYQG</sequence>
<protein>
    <submittedName>
        <fullName evidence="1">Uncharacterized protein</fullName>
    </submittedName>
</protein>
<dbReference type="RefSeq" id="WP_168390298.1">
    <property type="nucleotide sequence ID" value="NZ_JAHPRE010000095.1"/>
</dbReference>
<evidence type="ECO:0000313" key="1">
    <source>
        <dbReference type="EMBL" id="MCU4398460.1"/>
    </source>
</evidence>
<organism evidence="1 2">
    <name type="scientific">Acinetobacter junii</name>
    <dbReference type="NCBI Taxonomy" id="40215"/>
    <lineage>
        <taxon>Bacteria</taxon>
        <taxon>Pseudomonadati</taxon>
        <taxon>Pseudomonadota</taxon>
        <taxon>Gammaproteobacteria</taxon>
        <taxon>Moraxellales</taxon>
        <taxon>Moraxellaceae</taxon>
        <taxon>Acinetobacter</taxon>
    </lineage>
</organism>
<dbReference type="AlphaFoldDB" id="A0AAW5RHH1"/>
<gene>
    <name evidence="1" type="ORF">KTH64_16270</name>
</gene>
<proteinExistence type="predicted"/>
<name>A0AAW5RHH1_ACIJU</name>
<reference evidence="1" key="1">
    <citation type="submission" date="2021-06" db="EMBL/GenBank/DDBJ databases">
        <title>Propagation of a rapidly emergent carbapenem-resistant Acinetobacter baumannii lineage by various extra-hospital transmission networks.</title>
        <authorList>
            <person name="Calix J."/>
        </authorList>
    </citation>
    <scope>NUCLEOTIDE SEQUENCE</scope>
    <source>
        <strain evidence="1">WU_MDCI_Aw63</strain>
    </source>
</reference>
<accession>A0AAW5RHH1</accession>